<reference evidence="1 2" key="1">
    <citation type="submission" date="2021-06" db="EMBL/GenBank/DDBJ databases">
        <authorList>
            <person name="Palmer J.M."/>
        </authorList>
    </citation>
    <scope>NUCLEOTIDE SEQUENCE [LARGE SCALE GENOMIC DNA]</scope>
    <source>
        <strain evidence="1 2">XR_2019</strain>
        <tissue evidence="1">Muscle</tissue>
    </source>
</reference>
<protein>
    <submittedName>
        <fullName evidence="1">Uncharacterized protein</fullName>
    </submittedName>
</protein>
<keyword evidence="2" id="KW-1185">Reference proteome</keyword>
<organism evidence="1 2">
    <name type="scientific">Xenotaenia resolanae</name>
    <dbReference type="NCBI Taxonomy" id="208358"/>
    <lineage>
        <taxon>Eukaryota</taxon>
        <taxon>Metazoa</taxon>
        <taxon>Chordata</taxon>
        <taxon>Craniata</taxon>
        <taxon>Vertebrata</taxon>
        <taxon>Euteleostomi</taxon>
        <taxon>Actinopterygii</taxon>
        <taxon>Neopterygii</taxon>
        <taxon>Teleostei</taxon>
        <taxon>Neoteleostei</taxon>
        <taxon>Acanthomorphata</taxon>
        <taxon>Ovalentaria</taxon>
        <taxon>Atherinomorphae</taxon>
        <taxon>Cyprinodontiformes</taxon>
        <taxon>Goodeidae</taxon>
        <taxon>Xenotaenia</taxon>
    </lineage>
</organism>
<name>A0ABV0W2U2_9TELE</name>
<accession>A0ABV0W2U2</accession>
<comment type="caution">
    <text evidence="1">The sequence shown here is derived from an EMBL/GenBank/DDBJ whole genome shotgun (WGS) entry which is preliminary data.</text>
</comment>
<evidence type="ECO:0000313" key="2">
    <source>
        <dbReference type="Proteomes" id="UP001444071"/>
    </source>
</evidence>
<proteinExistence type="predicted"/>
<sequence length="106" mass="12237">MHATHRKKIYILLLHNRALICVYLSHKILIPLQDTVNEQVSHLFGQPKFPPFPSSTLSSQHVYRSSPFLILPSSKSPPLKTYPYLTLITRLNRVLHQETILHAMLT</sequence>
<gene>
    <name evidence="1" type="ORF">XENORESO_013908</name>
</gene>
<dbReference type="Proteomes" id="UP001444071">
    <property type="component" value="Unassembled WGS sequence"/>
</dbReference>
<dbReference type="EMBL" id="JAHRIM010024393">
    <property type="protein sequence ID" value="MEQ2263853.1"/>
    <property type="molecule type" value="Genomic_DNA"/>
</dbReference>
<evidence type="ECO:0000313" key="1">
    <source>
        <dbReference type="EMBL" id="MEQ2263853.1"/>
    </source>
</evidence>